<dbReference type="EMBL" id="CP012752">
    <property type="protein sequence ID" value="ALG06686.1"/>
    <property type="molecule type" value="Genomic_DNA"/>
</dbReference>
<accession>A0A0N9HPW4</accession>
<dbReference type="Proteomes" id="UP000063699">
    <property type="component" value="Chromosome"/>
</dbReference>
<dbReference type="KEGG" id="kphy:AOZ06_06875"/>
<dbReference type="STRING" id="860235.AOZ06_06875"/>
<gene>
    <name evidence="1" type="ORF">AOZ06_06875</name>
</gene>
<evidence type="ECO:0000313" key="1">
    <source>
        <dbReference type="EMBL" id="ALG06686.1"/>
    </source>
</evidence>
<name>A0A0N9HPW4_9PSEU</name>
<proteinExistence type="predicted"/>
<reference evidence="1 2" key="1">
    <citation type="submission" date="2015-07" db="EMBL/GenBank/DDBJ databases">
        <title>Genome sequencing of Kibdelosporangium phytohabitans.</title>
        <authorList>
            <person name="Qin S."/>
            <person name="Xing K."/>
        </authorList>
    </citation>
    <scope>NUCLEOTIDE SEQUENCE [LARGE SCALE GENOMIC DNA]</scope>
    <source>
        <strain evidence="1 2">KLBMP1111</strain>
    </source>
</reference>
<evidence type="ECO:0000313" key="2">
    <source>
        <dbReference type="Proteomes" id="UP000063699"/>
    </source>
</evidence>
<organism evidence="1 2">
    <name type="scientific">Kibdelosporangium phytohabitans</name>
    <dbReference type="NCBI Taxonomy" id="860235"/>
    <lineage>
        <taxon>Bacteria</taxon>
        <taxon>Bacillati</taxon>
        <taxon>Actinomycetota</taxon>
        <taxon>Actinomycetes</taxon>
        <taxon>Pseudonocardiales</taxon>
        <taxon>Pseudonocardiaceae</taxon>
        <taxon>Kibdelosporangium</taxon>
    </lineage>
</organism>
<sequence length="84" mass="9603">MLIEETTGSGQAQRWKLSHMRPMPDRVTALAAAAAAARTYQPEHPKQERQRAVFRTGEDVWTVWVDGAFSDFHFRVSLAQQEFV</sequence>
<dbReference type="AlphaFoldDB" id="A0A0N9HPW4"/>
<keyword evidence="2" id="KW-1185">Reference proteome</keyword>
<protein>
    <submittedName>
        <fullName evidence="1">Uncharacterized protein</fullName>
    </submittedName>
</protein>